<evidence type="ECO:0000256" key="8">
    <source>
        <dbReference type="ARBA" id="ARBA00022989"/>
    </source>
</evidence>
<evidence type="ECO:0000259" key="14">
    <source>
        <dbReference type="Pfam" id="PF13733"/>
    </source>
</evidence>
<dbReference type="InterPro" id="IPR027995">
    <property type="entry name" value="Galactosyl_T_N"/>
</dbReference>
<dbReference type="EMBL" id="JAVFWL010000001">
    <property type="protein sequence ID" value="KAK6726800.1"/>
    <property type="molecule type" value="Genomic_DNA"/>
</dbReference>
<evidence type="ECO:0000256" key="6">
    <source>
        <dbReference type="ARBA" id="ARBA00022692"/>
    </source>
</evidence>
<keyword evidence="16" id="KW-1185">Reference proteome</keyword>
<evidence type="ECO:0000256" key="5">
    <source>
        <dbReference type="ARBA" id="ARBA00022679"/>
    </source>
</evidence>
<dbReference type="SUPFAM" id="SSF53448">
    <property type="entry name" value="Nucleotide-diphospho-sugar transferases"/>
    <property type="match status" value="1"/>
</dbReference>
<feature type="domain" description="Galactosyltransferase C-terminal" evidence="13">
    <location>
        <begin position="250"/>
        <end position="326"/>
    </location>
</feature>
<comment type="cofactor">
    <cofactor evidence="11">
        <name>Mn(2+)</name>
        <dbReference type="ChEBI" id="CHEBI:29035"/>
    </cofactor>
</comment>
<keyword evidence="11" id="KW-0464">Manganese</keyword>
<accession>A0ABR1BN40</accession>
<evidence type="ECO:0000256" key="2">
    <source>
        <dbReference type="ARBA" id="ARBA00004922"/>
    </source>
</evidence>
<protein>
    <recommendedName>
        <fullName evidence="11">Beta-1,4-N-acetylgalactosaminyltransferase</fullName>
        <ecNumber evidence="11">2.4.1.-</ecNumber>
    </recommendedName>
    <alternativeName>
        <fullName evidence="11">Beta-4-GalNAcT</fullName>
    </alternativeName>
</protein>
<keyword evidence="11" id="KW-0479">Metal-binding</keyword>
<dbReference type="InterPro" id="IPR003859">
    <property type="entry name" value="Galactosyl_T"/>
</dbReference>
<dbReference type="PRINTS" id="PR02050">
    <property type="entry name" value="B14GALTRFASE"/>
</dbReference>
<evidence type="ECO:0000259" key="13">
    <source>
        <dbReference type="Pfam" id="PF02709"/>
    </source>
</evidence>
<keyword evidence="9" id="KW-0472">Membrane</keyword>
<dbReference type="EC" id="2.4.1.-" evidence="11"/>
<feature type="region of interest" description="Disordered" evidence="12">
    <location>
        <begin position="72"/>
        <end position="94"/>
    </location>
</feature>
<comment type="function">
    <text evidence="11">Catalyzes the transfer of galactose onto proteins or lipids.</text>
</comment>
<proteinExistence type="inferred from homology"/>
<sequence>MALVTRNKVKFVLALFIAGGIVHLAIDKGQSIYENFDRISSYLDEDPLYSVLQNTATHPPVSSASQITSIKVSDETTNTPTETQSVLNGTDFDDDEYRNQSYPFKLQSPKLELCPLTPPGLVGPIRVWMDSPSMDTLQKLYHYVEDGGHGQPKECRSRHRVAIVVPYRDRESHLRILLHNLHSFLTKQQLDYAIVIVEQIANQTFNRAKLMNVGFAESMKLYPWECFIFHDVDLLPEDDRNLYSCPTIPRHMSVAIDKFDYKLPYKAIFGGISAMTVEQLRSINGFSNRYWGWGGEDDDLADRVSTVGFKIARYPATIARYKMIKHAHETKSNPVNKCRYKLLAQTKKKWKYDGLNSLKYEVVKLELLPLYTHVVVDLLETSESKAIKKEMKC</sequence>
<evidence type="ECO:0000256" key="12">
    <source>
        <dbReference type="SAM" id="MobiDB-lite"/>
    </source>
</evidence>
<keyword evidence="5 11" id="KW-0808">Transferase</keyword>
<feature type="domain" description="Galactosyltransferase N-terminal" evidence="14">
    <location>
        <begin position="114"/>
        <end position="246"/>
    </location>
</feature>
<comment type="subcellular location">
    <subcellularLocation>
        <location evidence="1 11">Membrane</location>
        <topology evidence="1 11">Single-pass type II membrane protein</topology>
    </subcellularLocation>
</comment>
<evidence type="ECO:0000256" key="10">
    <source>
        <dbReference type="ARBA" id="ARBA00023180"/>
    </source>
</evidence>
<dbReference type="Gene3D" id="3.90.550.10">
    <property type="entry name" value="Spore Coat Polysaccharide Biosynthesis Protein SpsA, Chain A"/>
    <property type="match status" value="1"/>
</dbReference>
<feature type="compositionally biased region" description="Polar residues" evidence="12">
    <location>
        <begin position="72"/>
        <end position="88"/>
    </location>
</feature>
<keyword evidence="8" id="KW-1133">Transmembrane helix</keyword>
<organism evidence="15 16">
    <name type="scientific">Necator americanus</name>
    <name type="common">Human hookworm</name>
    <dbReference type="NCBI Taxonomy" id="51031"/>
    <lineage>
        <taxon>Eukaryota</taxon>
        <taxon>Metazoa</taxon>
        <taxon>Ecdysozoa</taxon>
        <taxon>Nematoda</taxon>
        <taxon>Chromadorea</taxon>
        <taxon>Rhabditida</taxon>
        <taxon>Rhabditina</taxon>
        <taxon>Rhabditomorpha</taxon>
        <taxon>Strongyloidea</taxon>
        <taxon>Ancylostomatidae</taxon>
        <taxon>Bunostominae</taxon>
        <taxon>Necator</taxon>
    </lineage>
</organism>
<keyword evidence="4 11" id="KW-0328">Glycosyltransferase</keyword>
<dbReference type="Pfam" id="PF13733">
    <property type="entry name" value="Glyco_transf_7N"/>
    <property type="match status" value="1"/>
</dbReference>
<comment type="similarity">
    <text evidence="3 11">Belongs to the glycosyltransferase 7 family.</text>
</comment>
<dbReference type="InterPro" id="IPR029044">
    <property type="entry name" value="Nucleotide-diphossugar_trans"/>
</dbReference>
<evidence type="ECO:0000256" key="3">
    <source>
        <dbReference type="ARBA" id="ARBA00005735"/>
    </source>
</evidence>
<comment type="pathway">
    <text evidence="2 11">Protein modification; protein glycosylation.</text>
</comment>
<evidence type="ECO:0000256" key="4">
    <source>
        <dbReference type="ARBA" id="ARBA00022676"/>
    </source>
</evidence>
<gene>
    <name evidence="15" type="primary">Necator_chrI.g982</name>
    <name evidence="15" type="ORF">RB195_004858</name>
</gene>
<dbReference type="PANTHER" id="PTHR19300:SF57">
    <property type="entry name" value="BETA-1,4-N-ACETYLGALACTOSAMINYLTRANSFERASE"/>
    <property type="match status" value="1"/>
</dbReference>
<evidence type="ECO:0000256" key="7">
    <source>
        <dbReference type="ARBA" id="ARBA00022968"/>
    </source>
</evidence>
<reference evidence="15 16" key="1">
    <citation type="submission" date="2023-08" db="EMBL/GenBank/DDBJ databases">
        <title>A Necator americanus chromosomal reference genome.</title>
        <authorList>
            <person name="Ilik V."/>
            <person name="Petrzelkova K.J."/>
            <person name="Pardy F."/>
            <person name="Fuh T."/>
            <person name="Niatou-Singa F.S."/>
            <person name="Gouil Q."/>
            <person name="Baker L."/>
            <person name="Ritchie M.E."/>
            <person name="Jex A.R."/>
            <person name="Gazzola D."/>
            <person name="Li H."/>
            <person name="Toshio Fujiwara R."/>
            <person name="Zhan B."/>
            <person name="Aroian R.V."/>
            <person name="Pafco B."/>
            <person name="Schwarz E.M."/>
        </authorList>
    </citation>
    <scope>NUCLEOTIDE SEQUENCE [LARGE SCALE GENOMIC DNA]</scope>
    <source>
        <strain evidence="15 16">Aroian</strain>
        <tissue evidence="15">Whole animal</tissue>
    </source>
</reference>
<dbReference type="CDD" id="cd00899">
    <property type="entry name" value="b4GalT"/>
    <property type="match status" value="1"/>
</dbReference>
<keyword evidence="6" id="KW-0812">Transmembrane</keyword>
<dbReference type="Pfam" id="PF02709">
    <property type="entry name" value="Glyco_transf_7C"/>
    <property type="match status" value="1"/>
</dbReference>
<dbReference type="PANTHER" id="PTHR19300">
    <property type="entry name" value="BETA-1,4-GALACTOSYLTRANSFERASE"/>
    <property type="match status" value="1"/>
</dbReference>
<name>A0ABR1BN40_NECAM</name>
<dbReference type="InterPro" id="IPR027791">
    <property type="entry name" value="Galactosyl_T_C"/>
</dbReference>
<comment type="caution">
    <text evidence="15">The sequence shown here is derived from an EMBL/GenBank/DDBJ whole genome shotgun (WGS) entry which is preliminary data.</text>
</comment>
<keyword evidence="10 11" id="KW-0325">Glycoprotein</keyword>
<evidence type="ECO:0000256" key="9">
    <source>
        <dbReference type="ARBA" id="ARBA00023136"/>
    </source>
</evidence>
<evidence type="ECO:0000256" key="1">
    <source>
        <dbReference type="ARBA" id="ARBA00004606"/>
    </source>
</evidence>
<keyword evidence="7 11" id="KW-0735">Signal-anchor</keyword>
<evidence type="ECO:0000313" key="16">
    <source>
        <dbReference type="Proteomes" id="UP001303046"/>
    </source>
</evidence>
<evidence type="ECO:0000313" key="15">
    <source>
        <dbReference type="EMBL" id="KAK6726800.1"/>
    </source>
</evidence>
<dbReference type="Proteomes" id="UP001303046">
    <property type="component" value="Unassembled WGS sequence"/>
</dbReference>
<evidence type="ECO:0000256" key="11">
    <source>
        <dbReference type="RuleBase" id="RU368121"/>
    </source>
</evidence>